<comment type="caution">
    <text evidence="7">The sequence shown here is derived from an EMBL/GenBank/DDBJ whole genome shotgun (WGS) entry which is preliminary data.</text>
</comment>
<dbReference type="AlphaFoldDB" id="A0AAE3H963"/>
<evidence type="ECO:0000256" key="4">
    <source>
        <dbReference type="ARBA" id="ARBA00022989"/>
    </source>
</evidence>
<accession>A0AAE3H963</accession>
<dbReference type="InterPro" id="IPR012506">
    <property type="entry name" value="TMEM86B-like"/>
</dbReference>
<evidence type="ECO:0000256" key="2">
    <source>
        <dbReference type="ARBA" id="ARBA00007375"/>
    </source>
</evidence>
<sequence>MFLRVIFFIVLAVEIYFSTTHQNNLVKFTKPLLMPLLIFMAFQLNIKERNLFIALFFSLLGDVFLMFGSELYFMLGLGSFLVAHVFYILLFKTQFNFSLLKSLPFAAATFGYILFIKAGIGQNLLIPVSVYCFVITLMGIFAAGRKTNIHSYNLVLLGSILFIVSDSLIAFNKFYSPLPASSFWVMSTYGIAQFLIVLGWSKK</sequence>
<gene>
    <name evidence="7" type="ORF">EGI31_23210</name>
</gene>
<feature type="transmembrane region" description="Helical" evidence="6">
    <location>
        <begin position="183"/>
        <end position="201"/>
    </location>
</feature>
<name>A0AAE3H963_9BACT</name>
<comment type="subcellular location">
    <subcellularLocation>
        <location evidence="1">Membrane</location>
        <topology evidence="1">Multi-pass membrane protein</topology>
    </subcellularLocation>
</comment>
<reference evidence="7 8" key="1">
    <citation type="submission" date="2018-11" db="EMBL/GenBank/DDBJ databases">
        <title>Novel bacteria species description.</title>
        <authorList>
            <person name="Han J.-H."/>
        </authorList>
    </citation>
    <scope>NUCLEOTIDE SEQUENCE [LARGE SCALE GENOMIC DNA]</scope>
    <source>
        <strain evidence="7 8">KCTC23259</strain>
    </source>
</reference>
<evidence type="ECO:0000256" key="1">
    <source>
        <dbReference type="ARBA" id="ARBA00004141"/>
    </source>
</evidence>
<dbReference type="Pfam" id="PF07947">
    <property type="entry name" value="YhhN"/>
    <property type="match status" value="1"/>
</dbReference>
<feature type="transmembrane region" description="Helical" evidence="6">
    <location>
        <begin position="51"/>
        <end position="67"/>
    </location>
</feature>
<evidence type="ECO:0000256" key="3">
    <source>
        <dbReference type="ARBA" id="ARBA00022692"/>
    </source>
</evidence>
<proteinExistence type="inferred from homology"/>
<organism evidence="7 8">
    <name type="scientific">Lacihabitans soyangensis</name>
    <dbReference type="NCBI Taxonomy" id="869394"/>
    <lineage>
        <taxon>Bacteria</taxon>
        <taxon>Pseudomonadati</taxon>
        <taxon>Bacteroidota</taxon>
        <taxon>Cytophagia</taxon>
        <taxon>Cytophagales</taxon>
        <taxon>Leadbetterellaceae</taxon>
        <taxon>Lacihabitans</taxon>
    </lineage>
</organism>
<dbReference type="PANTHER" id="PTHR31885:SF6">
    <property type="entry name" value="GH04784P"/>
    <property type="match status" value="1"/>
</dbReference>
<dbReference type="PANTHER" id="PTHR31885">
    <property type="entry name" value="GH04784P"/>
    <property type="match status" value="1"/>
</dbReference>
<evidence type="ECO:0000256" key="5">
    <source>
        <dbReference type="ARBA" id="ARBA00023136"/>
    </source>
</evidence>
<comment type="similarity">
    <text evidence="2">Belongs to the TMEM86 family.</text>
</comment>
<dbReference type="EMBL" id="RJUF01000193">
    <property type="protein sequence ID" value="MCP9765855.1"/>
    <property type="molecule type" value="Genomic_DNA"/>
</dbReference>
<keyword evidence="5 6" id="KW-0472">Membrane</keyword>
<dbReference type="GO" id="GO:0016020">
    <property type="term" value="C:membrane"/>
    <property type="evidence" value="ECO:0007669"/>
    <property type="project" value="UniProtKB-SubCell"/>
</dbReference>
<protein>
    <submittedName>
        <fullName evidence="7">Lysoplasmalogenase</fullName>
    </submittedName>
</protein>
<evidence type="ECO:0000313" key="7">
    <source>
        <dbReference type="EMBL" id="MCP9765855.1"/>
    </source>
</evidence>
<dbReference type="RefSeq" id="WP_255039556.1">
    <property type="nucleotide sequence ID" value="NZ_RJUF01000193.1"/>
</dbReference>
<keyword evidence="4 6" id="KW-1133">Transmembrane helix</keyword>
<evidence type="ECO:0000256" key="6">
    <source>
        <dbReference type="SAM" id="Phobius"/>
    </source>
</evidence>
<dbReference type="Proteomes" id="UP001204144">
    <property type="component" value="Unassembled WGS sequence"/>
</dbReference>
<feature type="transmembrane region" description="Helical" evidence="6">
    <location>
        <begin position="151"/>
        <end position="171"/>
    </location>
</feature>
<dbReference type="GO" id="GO:0016787">
    <property type="term" value="F:hydrolase activity"/>
    <property type="evidence" value="ECO:0007669"/>
    <property type="project" value="TreeGrafter"/>
</dbReference>
<feature type="transmembrane region" description="Helical" evidence="6">
    <location>
        <begin position="126"/>
        <end position="144"/>
    </location>
</feature>
<keyword evidence="3 6" id="KW-0812">Transmembrane</keyword>
<feature type="transmembrane region" description="Helical" evidence="6">
    <location>
        <begin position="73"/>
        <end position="91"/>
    </location>
</feature>
<feature type="transmembrane region" description="Helical" evidence="6">
    <location>
        <begin position="103"/>
        <end position="120"/>
    </location>
</feature>
<keyword evidence="8" id="KW-1185">Reference proteome</keyword>
<evidence type="ECO:0000313" key="8">
    <source>
        <dbReference type="Proteomes" id="UP001204144"/>
    </source>
</evidence>